<evidence type="ECO:0000313" key="4">
    <source>
        <dbReference type="Proteomes" id="UP001055117"/>
    </source>
</evidence>
<feature type="region of interest" description="Disordered" evidence="1">
    <location>
        <begin position="154"/>
        <end position="191"/>
    </location>
</feature>
<sequence>MRRPDKKEVAAATPQAEACAKRIAPAALAACLVSMLCGCSQPLLIFRADATPEAKAATVADEPIVTGSINRRPTSFGSDLGEEDWRRAYAALGVALDPQGNGKPVKWDNPETALRGTINPTGLPYVAQDLICRDFLASVIAPNSSRFVRGTGCKPSGGEWELKRIRTGKAPSDKAPPGKSHLDKGHTDKTG</sequence>
<feature type="compositionally biased region" description="Basic and acidic residues" evidence="1">
    <location>
        <begin position="180"/>
        <end position="191"/>
    </location>
</feature>
<dbReference type="Pfam" id="PF16998">
    <property type="entry name" value="17kDa_Anti_2"/>
    <property type="match status" value="1"/>
</dbReference>
<evidence type="ECO:0000259" key="2">
    <source>
        <dbReference type="Pfam" id="PF16998"/>
    </source>
</evidence>
<name>A0ABQ4QPB2_9HYPH</name>
<evidence type="ECO:0000256" key="1">
    <source>
        <dbReference type="SAM" id="MobiDB-lite"/>
    </source>
</evidence>
<feature type="domain" description="Surface antigen" evidence="2">
    <location>
        <begin position="57"/>
        <end position="164"/>
    </location>
</feature>
<accession>A0ABQ4QPB2</accession>
<comment type="caution">
    <text evidence="3">The sequence shown here is derived from an EMBL/GenBank/DDBJ whole genome shotgun (WGS) entry which is preliminary data.</text>
</comment>
<dbReference type="RefSeq" id="WP_147831073.1">
    <property type="nucleotide sequence ID" value="NZ_BPQG01000112.1"/>
</dbReference>
<organism evidence="3 4">
    <name type="scientific">Methylobacterium cerastii</name>
    <dbReference type="NCBI Taxonomy" id="932741"/>
    <lineage>
        <taxon>Bacteria</taxon>
        <taxon>Pseudomonadati</taxon>
        <taxon>Pseudomonadota</taxon>
        <taxon>Alphaproteobacteria</taxon>
        <taxon>Hyphomicrobiales</taxon>
        <taxon>Methylobacteriaceae</taxon>
        <taxon>Methylobacterium</taxon>
    </lineage>
</organism>
<protein>
    <recommendedName>
        <fullName evidence="2">Surface antigen domain-containing protein</fullName>
    </recommendedName>
</protein>
<dbReference type="Proteomes" id="UP001055117">
    <property type="component" value="Unassembled WGS sequence"/>
</dbReference>
<evidence type="ECO:0000313" key="3">
    <source>
        <dbReference type="EMBL" id="GJD47069.1"/>
    </source>
</evidence>
<dbReference type="InterPro" id="IPR032635">
    <property type="entry name" value="Anti_2"/>
</dbReference>
<reference evidence="3 4" key="1">
    <citation type="journal article" date="2021" name="Front. Microbiol.">
        <title>Comprehensive Comparative Genomics and Phenotyping of Methylobacterium Species.</title>
        <authorList>
            <person name="Alessa O."/>
            <person name="Ogura Y."/>
            <person name="Fujitani Y."/>
            <person name="Takami H."/>
            <person name="Hayashi T."/>
            <person name="Sahin N."/>
            <person name="Tani A."/>
        </authorList>
    </citation>
    <scope>NUCLEOTIDE SEQUENCE [LARGE SCALE GENOMIC DNA]</scope>
    <source>
        <strain evidence="3 4">DSM 23679</strain>
    </source>
</reference>
<dbReference type="EMBL" id="BPQG01000112">
    <property type="protein sequence ID" value="GJD47069.1"/>
    <property type="molecule type" value="Genomic_DNA"/>
</dbReference>
<keyword evidence="4" id="KW-1185">Reference proteome</keyword>
<proteinExistence type="predicted"/>
<gene>
    <name evidence="3" type="ORF">AFCDBAGC_4954</name>
</gene>